<dbReference type="PANTHER" id="PTHR33375:SF1">
    <property type="entry name" value="CHROMOSOME-PARTITIONING PROTEIN PARB-RELATED"/>
    <property type="match status" value="1"/>
</dbReference>
<dbReference type="AlphaFoldDB" id="A0AAW7MH48"/>
<keyword evidence="6" id="KW-1185">Reference proteome</keyword>
<dbReference type="InterPro" id="IPR003115">
    <property type="entry name" value="ParB_N"/>
</dbReference>
<dbReference type="CDD" id="cd16405">
    <property type="entry name" value="RepB_like_N"/>
    <property type="match status" value="1"/>
</dbReference>
<dbReference type="SUPFAM" id="SSF110849">
    <property type="entry name" value="ParB/Sulfiredoxin"/>
    <property type="match status" value="1"/>
</dbReference>
<evidence type="ECO:0000259" key="3">
    <source>
        <dbReference type="SMART" id="SM00470"/>
    </source>
</evidence>
<dbReference type="InterPro" id="IPR004437">
    <property type="entry name" value="ParB/RepB/Spo0J"/>
</dbReference>
<dbReference type="InterPro" id="IPR037972">
    <property type="entry name" value="RepB_N"/>
</dbReference>
<evidence type="ECO:0000256" key="1">
    <source>
        <dbReference type="ARBA" id="ARBA00006295"/>
    </source>
</evidence>
<dbReference type="Gene3D" id="3.90.1530.30">
    <property type="match status" value="1"/>
</dbReference>
<dbReference type="InterPro" id="IPR042075">
    <property type="entry name" value="KorB_DNA-db"/>
</dbReference>
<evidence type="ECO:0000313" key="5">
    <source>
        <dbReference type="EMBL" id="MDN4576642.1"/>
    </source>
</evidence>
<dbReference type="EMBL" id="QAIC01000024">
    <property type="protein sequence ID" value="MDN4571991.1"/>
    <property type="molecule type" value="Genomic_DNA"/>
</dbReference>
<dbReference type="EMBL" id="QAID01000021">
    <property type="protein sequence ID" value="MDN4576642.1"/>
    <property type="molecule type" value="Genomic_DNA"/>
</dbReference>
<organism evidence="4 7">
    <name type="scientific">Pandoraea cepalis</name>
    <dbReference type="NCBI Taxonomy" id="2508294"/>
    <lineage>
        <taxon>Bacteria</taxon>
        <taxon>Pseudomonadati</taxon>
        <taxon>Pseudomonadota</taxon>
        <taxon>Betaproteobacteria</taxon>
        <taxon>Burkholderiales</taxon>
        <taxon>Burkholderiaceae</taxon>
        <taxon>Pandoraea</taxon>
    </lineage>
</organism>
<dbReference type="SMART" id="SM00470">
    <property type="entry name" value="ParB"/>
    <property type="match status" value="1"/>
</dbReference>
<accession>A0AAW7MH48</accession>
<gene>
    <name evidence="4" type="ORF">DBA34_01735</name>
    <name evidence="5" type="ORF">DBB29_00650</name>
</gene>
<dbReference type="InterPro" id="IPR036086">
    <property type="entry name" value="ParB/Sulfiredoxin_sf"/>
</dbReference>
<dbReference type="Proteomes" id="UP001172791">
    <property type="component" value="Unassembled WGS sequence"/>
</dbReference>
<dbReference type="NCBIfam" id="TIGR00180">
    <property type="entry name" value="parB_part"/>
    <property type="match status" value="1"/>
</dbReference>
<feature type="region of interest" description="Disordered" evidence="2">
    <location>
        <begin position="253"/>
        <end position="297"/>
    </location>
</feature>
<feature type="compositionally biased region" description="Basic and acidic residues" evidence="2">
    <location>
        <begin position="253"/>
        <end position="266"/>
    </location>
</feature>
<evidence type="ECO:0000256" key="2">
    <source>
        <dbReference type="SAM" id="MobiDB-lite"/>
    </source>
</evidence>
<evidence type="ECO:0000313" key="7">
    <source>
        <dbReference type="Proteomes" id="UP001172791"/>
    </source>
</evidence>
<dbReference type="GO" id="GO:0005694">
    <property type="term" value="C:chromosome"/>
    <property type="evidence" value="ECO:0007669"/>
    <property type="project" value="TreeGrafter"/>
</dbReference>
<dbReference type="InterPro" id="IPR050336">
    <property type="entry name" value="Chromosome_partition/occlusion"/>
</dbReference>
<reference evidence="4" key="1">
    <citation type="submission" date="2018-04" db="EMBL/GenBank/DDBJ databases">
        <authorList>
            <person name="Jy Z."/>
        </authorList>
    </citation>
    <scope>NUCLEOTIDE SEQUENCE</scope>
    <source>
        <strain evidence="5">AS13</strain>
        <strain evidence="4">LA18</strain>
    </source>
</reference>
<comment type="similarity">
    <text evidence="1">Belongs to the ParB family.</text>
</comment>
<feature type="domain" description="ParB-like N-terminal" evidence="3">
    <location>
        <begin position="62"/>
        <end position="152"/>
    </location>
</feature>
<proteinExistence type="inferred from homology"/>
<dbReference type="Gene3D" id="1.10.10.730">
    <property type="entry name" value="KorB DNA-binding domain"/>
    <property type="match status" value="1"/>
</dbReference>
<dbReference type="GO" id="GO:0003677">
    <property type="term" value="F:DNA binding"/>
    <property type="evidence" value="ECO:0007669"/>
    <property type="project" value="InterPro"/>
</dbReference>
<evidence type="ECO:0000313" key="6">
    <source>
        <dbReference type="Proteomes" id="UP001172788"/>
    </source>
</evidence>
<protein>
    <recommendedName>
        <fullName evidence="3">ParB-like N-terminal domain-containing protein</fullName>
    </recommendedName>
</protein>
<feature type="region of interest" description="Disordered" evidence="2">
    <location>
        <begin position="1"/>
        <end position="20"/>
    </location>
</feature>
<dbReference type="SUPFAM" id="SSF109709">
    <property type="entry name" value="KorB DNA-binding domain-like"/>
    <property type="match status" value="1"/>
</dbReference>
<comment type="caution">
    <text evidence="4">The sequence shown here is derived from an EMBL/GenBank/DDBJ whole genome shotgun (WGS) entry which is preliminary data.</text>
</comment>
<dbReference type="Proteomes" id="UP001172788">
    <property type="component" value="Unassembled WGS sequence"/>
</dbReference>
<dbReference type="PANTHER" id="PTHR33375">
    <property type="entry name" value="CHROMOSOME-PARTITIONING PROTEIN PARB-RELATED"/>
    <property type="match status" value="1"/>
</dbReference>
<sequence>MAIRFGPRLGQGRNEKQQRRCAKRAQKYFIACNRSRGKAMSLRNVARPLSSYQEVMDGEIIVDLDPAVCHVMPQQRNERDAAADELFYARLKEEGQNQPGFVRPDSDRPGHFIVIFGHRRRDGAEYNGTKFRAVVRKVDEDTAWKMQWSENVDRENLSPLDIGRAIQDREAKLGSLTAVAKDTGRSLNWLSKYKRFAEAFDAGGPVKTLIQSHATTDVATVSEIFSLQSEGEAGYTAAEQLVVELQQDPTLRLRDRTREMKGEVKETGQAPKPRVKEPKSAPAEPNDAGQVKQSPAGKETVNGLLMQVYMELIEKKSGTVRKALNSIGDDGREKIERALKKQYNKGHTTTDHDYSSVVVANLLDGNFGQDGAGLFNMVAFMEGKIGAPDGFVLNDILAKAKTSPAQ</sequence>
<dbReference type="GO" id="GO:0007059">
    <property type="term" value="P:chromosome segregation"/>
    <property type="evidence" value="ECO:0007669"/>
    <property type="project" value="TreeGrafter"/>
</dbReference>
<evidence type="ECO:0000313" key="4">
    <source>
        <dbReference type="EMBL" id="MDN4571991.1"/>
    </source>
</evidence>
<name>A0AAW7MH48_9BURK</name>